<sequence length="156" mass="15906">MAISPNTDFSAGAVLTSAQQNKFPRGVVAYAVSTTSDTSITTIELQLTASTFTPVANRYYKITYYEPQLTTPATSGATITAKIQPTSTSGTAIAQGQVQNSAAVATGYSLTTSCVTTFSAVSTVLIASLTSSTGTATATRSATAPAYILVEDIGPA</sequence>
<protein>
    <submittedName>
        <fullName evidence="1">Uncharacterized protein</fullName>
    </submittedName>
</protein>
<proteinExistence type="predicted"/>
<dbReference type="EMBL" id="LR796600">
    <property type="protein sequence ID" value="CAB4153897.1"/>
    <property type="molecule type" value="Genomic_DNA"/>
</dbReference>
<organism evidence="1">
    <name type="scientific">uncultured Caudovirales phage</name>
    <dbReference type="NCBI Taxonomy" id="2100421"/>
    <lineage>
        <taxon>Viruses</taxon>
        <taxon>Duplodnaviria</taxon>
        <taxon>Heunggongvirae</taxon>
        <taxon>Uroviricota</taxon>
        <taxon>Caudoviricetes</taxon>
        <taxon>Peduoviridae</taxon>
        <taxon>Maltschvirus</taxon>
        <taxon>Maltschvirus maltsch</taxon>
    </lineage>
</organism>
<reference evidence="1" key="1">
    <citation type="submission" date="2020-04" db="EMBL/GenBank/DDBJ databases">
        <authorList>
            <person name="Chiriac C."/>
            <person name="Salcher M."/>
            <person name="Ghai R."/>
            <person name="Kavagutti S V."/>
        </authorList>
    </citation>
    <scope>NUCLEOTIDE SEQUENCE</scope>
</reference>
<name>A0A6J5N640_9CAUD</name>
<gene>
    <name evidence="1" type="ORF">UFOVP625_33</name>
</gene>
<evidence type="ECO:0000313" key="1">
    <source>
        <dbReference type="EMBL" id="CAB4153897.1"/>
    </source>
</evidence>
<accession>A0A6J5N640</accession>